<feature type="signal peptide" evidence="6">
    <location>
        <begin position="1"/>
        <end position="27"/>
    </location>
</feature>
<dbReference type="InterPro" id="IPR016186">
    <property type="entry name" value="C-type_lectin-like/link_sf"/>
</dbReference>
<evidence type="ECO:0000259" key="7">
    <source>
        <dbReference type="PROSITE" id="PS50041"/>
    </source>
</evidence>
<dbReference type="InterPro" id="IPR016187">
    <property type="entry name" value="CTDL_fold"/>
</dbReference>
<sequence>MEHAHIVYSRTLATIVVLVAVTAVCAAGSSAISLDVSSRVDSSCRRVGLVLTCIIHTDAGIDKVTSLAVFGTRPYANEPGLQQIAVLDNSAMSPKLAEDLKKSNISVHGNLGSDHKTPHLALVSPFYKFSTRHVYRCVATGNGSDEQAISISKTAQIEAMDTVCEKEKLQAKLSGTLKDTIAFSNMIEKVASKILSLAAEAKETEPICTSTLGKTRTYFEAWYSSLAELHNNISELFVDGSSFSEKGWKTLENKVKELRANLSSFKQNINRKFLKFGIGASDEFQVSRIHQGREYLLTKKWELFNIAKANKYCRKFGGYLVEIDDEDEMTFVQNCLDTDDDEVHFWTGVNDIDKEGKFVFYHSKKPVPKLKWAHGQPDNYGDIEDCAEIIRDGLNDLPCNSGGRVICEIPIIKLSAWRTD</sequence>
<dbReference type="InterPro" id="IPR018378">
    <property type="entry name" value="C-type_lectin_CS"/>
</dbReference>
<dbReference type="GO" id="GO:0030246">
    <property type="term" value="F:carbohydrate binding"/>
    <property type="evidence" value="ECO:0007669"/>
    <property type="project" value="UniProtKB-KW"/>
</dbReference>
<keyword evidence="2" id="KW-0964">Secreted</keyword>
<evidence type="ECO:0000256" key="1">
    <source>
        <dbReference type="ARBA" id="ARBA00004613"/>
    </source>
</evidence>
<dbReference type="AlphaFoldDB" id="A0AAE1DK90"/>
<protein>
    <recommendedName>
        <fullName evidence="7">C-type lectin domain-containing protein</fullName>
    </recommendedName>
</protein>
<dbReference type="PANTHER" id="PTHR22799">
    <property type="entry name" value="TETRANECTIN-RELATED"/>
    <property type="match status" value="1"/>
</dbReference>
<proteinExistence type="predicted"/>
<evidence type="ECO:0000313" key="9">
    <source>
        <dbReference type="Proteomes" id="UP001283361"/>
    </source>
</evidence>
<organism evidence="8 9">
    <name type="scientific">Elysia crispata</name>
    <name type="common">lettuce slug</name>
    <dbReference type="NCBI Taxonomy" id="231223"/>
    <lineage>
        <taxon>Eukaryota</taxon>
        <taxon>Metazoa</taxon>
        <taxon>Spiralia</taxon>
        <taxon>Lophotrochozoa</taxon>
        <taxon>Mollusca</taxon>
        <taxon>Gastropoda</taxon>
        <taxon>Heterobranchia</taxon>
        <taxon>Euthyneura</taxon>
        <taxon>Panpulmonata</taxon>
        <taxon>Sacoglossa</taxon>
        <taxon>Placobranchoidea</taxon>
        <taxon>Plakobranchidae</taxon>
        <taxon>Elysia</taxon>
    </lineage>
</organism>
<dbReference type="PANTHER" id="PTHR22799:SF1">
    <property type="entry name" value="C-TYPE LECTIN DOMAIN FAMILY 11 MEMBER A"/>
    <property type="match status" value="1"/>
</dbReference>
<dbReference type="SMART" id="SM00034">
    <property type="entry name" value="CLECT"/>
    <property type="match status" value="1"/>
</dbReference>
<evidence type="ECO:0000256" key="5">
    <source>
        <dbReference type="ARBA" id="ARBA00023157"/>
    </source>
</evidence>
<dbReference type="Pfam" id="PF00059">
    <property type="entry name" value="Lectin_C"/>
    <property type="match status" value="1"/>
</dbReference>
<keyword evidence="3 6" id="KW-0732">Signal</keyword>
<dbReference type="GO" id="GO:0008083">
    <property type="term" value="F:growth factor activity"/>
    <property type="evidence" value="ECO:0007669"/>
    <property type="project" value="TreeGrafter"/>
</dbReference>
<dbReference type="SUPFAM" id="SSF56436">
    <property type="entry name" value="C-type lectin-like"/>
    <property type="match status" value="1"/>
</dbReference>
<evidence type="ECO:0000256" key="2">
    <source>
        <dbReference type="ARBA" id="ARBA00022525"/>
    </source>
</evidence>
<feature type="chain" id="PRO_5042062937" description="C-type lectin domain-containing protein" evidence="6">
    <location>
        <begin position="28"/>
        <end position="420"/>
    </location>
</feature>
<feature type="domain" description="C-type lectin" evidence="7">
    <location>
        <begin position="290"/>
        <end position="408"/>
    </location>
</feature>
<accession>A0AAE1DK90</accession>
<evidence type="ECO:0000256" key="6">
    <source>
        <dbReference type="SAM" id="SignalP"/>
    </source>
</evidence>
<dbReference type="PROSITE" id="PS50041">
    <property type="entry name" value="C_TYPE_LECTIN_2"/>
    <property type="match status" value="1"/>
</dbReference>
<dbReference type="PROSITE" id="PS00615">
    <property type="entry name" value="C_TYPE_LECTIN_1"/>
    <property type="match status" value="1"/>
</dbReference>
<evidence type="ECO:0000256" key="3">
    <source>
        <dbReference type="ARBA" id="ARBA00022729"/>
    </source>
</evidence>
<keyword evidence="5" id="KW-1015">Disulfide bond</keyword>
<dbReference type="GO" id="GO:0005615">
    <property type="term" value="C:extracellular space"/>
    <property type="evidence" value="ECO:0007669"/>
    <property type="project" value="TreeGrafter"/>
</dbReference>
<keyword evidence="9" id="KW-1185">Reference proteome</keyword>
<name>A0AAE1DK90_9GAST</name>
<dbReference type="Proteomes" id="UP001283361">
    <property type="component" value="Unassembled WGS sequence"/>
</dbReference>
<dbReference type="Gene3D" id="3.10.100.10">
    <property type="entry name" value="Mannose-Binding Protein A, subunit A"/>
    <property type="match status" value="1"/>
</dbReference>
<dbReference type="InterPro" id="IPR001304">
    <property type="entry name" value="C-type_lectin-like"/>
</dbReference>
<keyword evidence="4" id="KW-0430">Lectin</keyword>
<reference evidence="8" key="1">
    <citation type="journal article" date="2023" name="G3 (Bethesda)">
        <title>A reference genome for the long-term kleptoplast-retaining sea slug Elysia crispata morphotype clarki.</title>
        <authorList>
            <person name="Eastman K.E."/>
            <person name="Pendleton A.L."/>
            <person name="Shaikh M.A."/>
            <person name="Suttiyut T."/>
            <person name="Ogas R."/>
            <person name="Tomko P."/>
            <person name="Gavelis G."/>
            <person name="Widhalm J.R."/>
            <person name="Wisecaver J.H."/>
        </authorList>
    </citation>
    <scope>NUCLEOTIDE SEQUENCE</scope>
    <source>
        <strain evidence="8">ECLA1</strain>
    </source>
</reference>
<dbReference type="InterPro" id="IPR051663">
    <property type="entry name" value="CLec_Tetranectin-domain"/>
</dbReference>
<comment type="caution">
    <text evidence="8">The sequence shown here is derived from an EMBL/GenBank/DDBJ whole genome shotgun (WGS) entry which is preliminary data.</text>
</comment>
<comment type="subcellular location">
    <subcellularLocation>
        <location evidence="1">Secreted</location>
    </subcellularLocation>
</comment>
<evidence type="ECO:0000256" key="4">
    <source>
        <dbReference type="ARBA" id="ARBA00022734"/>
    </source>
</evidence>
<evidence type="ECO:0000313" key="8">
    <source>
        <dbReference type="EMBL" id="KAK3773819.1"/>
    </source>
</evidence>
<gene>
    <name evidence="8" type="ORF">RRG08_009767</name>
</gene>
<dbReference type="EMBL" id="JAWDGP010003503">
    <property type="protein sequence ID" value="KAK3773819.1"/>
    <property type="molecule type" value="Genomic_DNA"/>
</dbReference>